<dbReference type="Proteomes" id="UP000252172">
    <property type="component" value="Unassembled WGS sequence"/>
</dbReference>
<dbReference type="EMBL" id="QPIE01000001">
    <property type="protein sequence ID" value="RCU44977.1"/>
    <property type="molecule type" value="Genomic_DNA"/>
</dbReference>
<evidence type="ECO:0000313" key="4">
    <source>
        <dbReference type="Proteomes" id="UP000252172"/>
    </source>
</evidence>
<dbReference type="RefSeq" id="WP_114302747.1">
    <property type="nucleotide sequence ID" value="NZ_QPIE01000001.1"/>
</dbReference>
<accession>A0A3R9WQI0</accession>
<reference evidence="3 4" key="1">
    <citation type="submission" date="2018-07" db="EMBL/GenBank/DDBJ databases">
        <title>Chryseobacterium lacus sp. nov., isolated from lake water.</title>
        <authorList>
            <person name="Li C.-M."/>
        </authorList>
    </citation>
    <scope>NUCLEOTIDE SEQUENCE [LARGE SCALE GENOMIC DNA]</scope>
    <source>
        <strain evidence="3 4">YLOS41</strain>
    </source>
</reference>
<feature type="domain" description="Phosphatidic acid phosphatase type 2/haloperoxidase" evidence="2">
    <location>
        <begin position="110"/>
        <end position="210"/>
    </location>
</feature>
<dbReference type="Pfam" id="PF01569">
    <property type="entry name" value="PAP2"/>
    <property type="match status" value="1"/>
</dbReference>
<dbReference type="SUPFAM" id="SSF48317">
    <property type="entry name" value="Acid phosphatase/Vanadium-dependent haloperoxidase"/>
    <property type="match status" value="1"/>
</dbReference>
<organism evidence="3 4">
    <name type="scientific">Chryseobacterium lacus</name>
    <dbReference type="NCBI Taxonomy" id="2058346"/>
    <lineage>
        <taxon>Bacteria</taxon>
        <taxon>Pseudomonadati</taxon>
        <taxon>Bacteroidota</taxon>
        <taxon>Flavobacteriia</taxon>
        <taxon>Flavobacteriales</taxon>
        <taxon>Weeksellaceae</taxon>
        <taxon>Chryseobacterium group</taxon>
        <taxon>Chryseobacterium</taxon>
    </lineage>
</organism>
<gene>
    <name evidence="3" type="ORF">DQ356_01855</name>
</gene>
<name>A0A368N340_9FLAO</name>
<evidence type="ECO:0000259" key="2">
    <source>
        <dbReference type="SMART" id="SM00014"/>
    </source>
</evidence>
<dbReference type="CDD" id="cd03394">
    <property type="entry name" value="PAP2_like_5"/>
    <property type="match status" value="1"/>
</dbReference>
<dbReference type="SMART" id="SM00014">
    <property type="entry name" value="acidPPc"/>
    <property type="match status" value="1"/>
</dbReference>
<dbReference type="PANTHER" id="PTHR14969:SF13">
    <property type="entry name" value="AT30094P"/>
    <property type="match status" value="1"/>
</dbReference>
<accession>A0A368N340</accession>
<evidence type="ECO:0000256" key="1">
    <source>
        <dbReference type="SAM" id="SignalP"/>
    </source>
</evidence>
<dbReference type="InterPro" id="IPR000326">
    <property type="entry name" value="PAP2/HPO"/>
</dbReference>
<proteinExistence type="predicted"/>
<dbReference type="InterPro" id="IPR036938">
    <property type="entry name" value="PAP2/HPO_sf"/>
</dbReference>
<keyword evidence="1" id="KW-0732">Signal</keyword>
<keyword evidence="4" id="KW-1185">Reference proteome</keyword>
<dbReference type="AlphaFoldDB" id="A0A368N340"/>
<sequence length="242" mass="27005">MKTLILCCLGLLLFSKTFGQSLSDSVHIPKDIRYKFDKNKTYLPVLLMFAGAVSDGNGKKDVKETMANGARRFSEYQNSVDDYAQFLPFAGLYAFEWIGMTPRTDWKNRTAIIIKAQIMNLGMIHLLKSTLNHQRPDGSAYSFPSGHTANAFAGAALVSIEYGQHHPWVPYAAYGVASGVGVMRMINNKHYISDVLFGAGLGILSARLAYWTHQYKWNKPKSTTDPFDGVVYHSNTLSPEHD</sequence>
<comment type="caution">
    <text evidence="3">The sequence shown here is derived from an EMBL/GenBank/DDBJ whole genome shotgun (WGS) entry which is preliminary data.</text>
</comment>
<feature type="signal peptide" evidence="1">
    <location>
        <begin position="1"/>
        <end position="19"/>
    </location>
</feature>
<dbReference type="PANTHER" id="PTHR14969">
    <property type="entry name" value="SPHINGOSINE-1-PHOSPHATE PHOSPHOHYDROLASE"/>
    <property type="match status" value="1"/>
</dbReference>
<protein>
    <submittedName>
        <fullName evidence="3">PAP2 family protein</fullName>
    </submittedName>
</protein>
<feature type="chain" id="PRO_5044074465" evidence="1">
    <location>
        <begin position="20"/>
        <end position="242"/>
    </location>
</feature>
<dbReference type="OrthoDB" id="9773582at2"/>
<dbReference type="Gene3D" id="1.20.144.10">
    <property type="entry name" value="Phosphatidic acid phosphatase type 2/haloperoxidase"/>
    <property type="match status" value="1"/>
</dbReference>
<evidence type="ECO:0000313" key="3">
    <source>
        <dbReference type="EMBL" id="RCU44977.1"/>
    </source>
</evidence>